<accession>A0ACB9ZM57</accession>
<dbReference type="Proteomes" id="UP001060085">
    <property type="component" value="Linkage Group LG08"/>
</dbReference>
<reference evidence="2" key="1">
    <citation type="journal article" date="2023" name="Nat. Plants">
        <title>Single-cell RNA sequencing provides a high-resolution roadmap for understanding the multicellular compartmentation of specialized metabolism.</title>
        <authorList>
            <person name="Sun S."/>
            <person name="Shen X."/>
            <person name="Li Y."/>
            <person name="Li Y."/>
            <person name="Wang S."/>
            <person name="Li R."/>
            <person name="Zhang H."/>
            <person name="Shen G."/>
            <person name="Guo B."/>
            <person name="Wei J."/>
            <person name="Xu J."/>
            <person name="St-Pierre B."/>
            <person name="Chen S."/>
            <person name="Sun C."/>
        </authorList>
    </citation>
    <scope>NUCLEOTIDE SEQUENCE [LARGE SCALE GENOMIC DNA]</scope>
</reference>
<gene>
    <name evidence="1" type="ORF">M9H77_34017</name>
</gene>
<name>A0ACB9ZM57_CATRO</name>
<sequence>MHVAHCLFSIGNDIDDSQVIRQSIMTSSNLPAAKKSRESKQDKLQEGNHSSSMLPFDNDVSPLSKPYIHFILTKSHVNPIYVMITYEKDITFETISKSTFSNGSNIMVLITILCRGKSWETTLCVNSKMKKLDKRWKLFVDDNGLKAGDALFWELLETSNEKVNFKVHIIKGDFPAELAAKIDGNTSNAPIRIE</sequence>
<evidence type="ECO:0000313" key="2">
    <source>
        <dbReference type="Proteomes" id="UP001060085"/>
    </source>
</evidence>
<keyword evidence="2" id="KW-1185">Reference proteome</keyword>
<dbReference type="EMBL" id="CM044708">
    <property type="protein sequence ID" value="KAI5648012.1"/>
    <property type="molecule type" value="Genomic_DNA"/>
</dbReference>
<evidence type="ECO:0000313" key="1">
    <source>
        <dbReference type="EMBL" id="KAI5648012.1"/>
    </source>
</evidence>
<comment type="caution">
    <text evidence="1">The sequence shown here is derived from an EMBL/GenBank/DDBJ whole genome shotgun (WGS) entry which is preliminary data.</text>
</comment>
<protein>
    <submittedName>
        <fullName evidence="1">Uncharacterized protein</fullName>
    </submittedName>
</protein>
<organism evidence="1 2">
    <name type="scientific">Catharanthus roseus</name>
    <name type="common">Madagascar periwinkle</name>
    <name type="synonym">Vinca rosea</name>
    <dbReference type="NCBI Taxonomy" id="4058"/>
    <lineage>
        <taxon>Eukaryota</taxon>
        <taxon>Viridiplantae</taxon>
        <taxon>Streptophyta</taxon>
        <taxon>Embryophyta</taxon>
        <taxon>Tracheophyta</taxon>
        <taxon>Spermatophyta</taxon>
        <taxon>Magnoliopsida</taxon>
        <taxon>eudicotyledons</taxon>
        <taxon>Gunneridae</taxon>
        <taxon>Pentapetalae</taxon>
        <taxon>asterids</taxon>
        <taxon>lamiids</taxon>
        <taxon>Gentianales</taxon>
        <taxon>Apocynaceae</taxon>
        <taxon>Rauvolfioideae</taxon>
        <taxon>Vinceae</taxon>
        <taxon>Catharanthinae</taxon>
        <taxon>Catharanthus</taxon>
    </lineage>
</organism>
<proteinExistence type="predicted"/>